<gene>
    <name evidence="2" type="ORF">GGR36_003567</name>
</gene>
<evidence type="ECO:0000313" key="2">
    <source>
        <dbReference type="EMBL" id="MBB4014221.1"/>
    </source>
</evidence>
<reference evidence="2 3" key="1">
    <citation type="submission" date="2020-08" db="EMBL/GenBank/DDBJ databases">
        <title>Genomic Encyclopedia of Type Strains, Phase IV (KMG-IV): sequencing the most valuable type-strain genomes for metagenomic binning, comparative biology and taxonomic classification.</title>
        <authorList>
            <person name="Goeker M."/>
        </authorList>
    </citation>
    <scope>NUCLEOTIDE SEQUENCE [LARGE SCALE GENOMIC DNA]</scope>
    <source>
        <strain evidence="2 3">DSM 106739</strain>
    </source>
</reference>
<sequence>MPGLRGIGRALSLGVVLVAAGCETPSRRGADEQDEVFEKAKPPVVAERAPSGKGADRPLPPAPLKATEPAPAAPSVGRPKKAMEAKPLNASFRCASHDERHHIAQADVEVTDGNVKYLRARLATPLGGVCEFGLPDFTQTQRMPSVELKARSGRCTLRMWEQGPKVTLAYSNCEQYCKPGNTMDYILPILYDRRVNRCN</sequence>
<dbReference type="PROSITE" id="PS51257">
    <property type="entry name" value="PROKAR_LIPOPROTEIN"/>
    <property type="match status" value="1"/>
</dbReference>
<evidence type="ECO:0000256" key="1">
    <source>
        <dbReference type="SAM" id="MobiDB-lite"/>
    </source>
</evidence>
<protein>
    <recommendedName>
        <fullName evidence="4">Lipoprotein</fullName>
    </recommendedName>
</protein>
<accession>A0A840BKX9</accession>
<keyword evidence="3" id="KW-1185">Reference proteome</keyword>
<feature type="region of interest" description="Disordered" evidence="1">
    <location>
        <begin position="24"/>
        <end position="82"/>
    </location>
</feature>
<comment type="caution">
    <text evidence="2">The sequence shown here is derived from an EMBL/GenBank/DDBJ whole genome shotgun (WGS) entry which is preliminary data.</text>
</comment>
<proteinExistence type="predicted"/>
<dbReference type="AlphaFoldDB" id="A0A840BKX9"/>
<dbReference type="EMBL" id="JACIET010000002">
    <property type="protein sequence ID" value="MBB4014221.1"/>
    <property type="molecule type" value="Genomic_DNA"/>
</dbReference>
<evidence type="ECO:0000313" key="3">
    <source>
        <dbReference type="Proteomes" id="UP000561045"/>
    </source>
</evidence>
<feature type="compositionally biased region" description="Basic and acidic residues" evidence="1">
    <location>
        <begin position="25"/>
        <end position="41"/>
    </location>
</feature>
<dbReference type="Proteomes" id="UP000561045">
    <property type="component" value="Unassembled WGS sequence"/>
</dbReference>
<dbReference type="RefSeq" id="WP_183636102.1">
    <property type="nucleotide sequence ID" value="NZ_BAABLE010000005.1"/>
</dbReference>
<organism evidence="2 3">
    <name type="scientific">Niveibacterium umoris</name>
    <dbReference type="NCBI Taxonomy" id="1193620"/>
    <lineage>
        <taxon>Bacteria</taxon>
        <taxon>Pseudomonadati</taxon>
        <taxon>Pseudomonadota</taxon>
        <taxon>Betaproteobacteria</taxon>
        <taxon>Rhodocyclales</taxon>
        <taxon>Rhodocyclaceae</taxon>
        <taxon>Niveibacterium</taxon>
    </lineage>
</organism>
<name>A0A840BKX9_9RHOO</name>
<evidence type="ECO:0008006" key="4">
    <source>
        <dbReference type="Google" id="ProtNLM"/>
    </source>
</evidence>